<comment type="caution">
    <text evidence="2">The sequence shown here is derived from an EMBL/GenBank/DDBJ whole genome shotgun (WGS) entry which is preliminary data.</text>
</comment>
<dbReference type="Proteomes" id="UP000780801">
    <property type="component" value="Unassembled WGS sequence"/>
</dbReference>
<proteinExistence type="predicted"/>
<keyword evidence="3" id="KW-1185">Reference proteome</keyword>
<gene>
    <name evidence="2" type="ORF">BGW38_001765</name>
</gene>
<accession>A0A9P6KDX5</accession>
<keyword evidence="1" id="KW-1133">Transmembrane helix</keyword>
<evidence type="ECO:0000313" key="2">
    <source>
        <dbReference type="EMBL" id="KAF9581273.1"/>
    </source>
</evidence>
<feature type="transmembrane region" description="Helical" evidence="1">
    <location>
        <begin position="146"/>
        <end position="165"/>
    </location>
</feature>
<sequence length="191" mass="22025">MSFIVQAGLRSAVVLFSVVYVALFGTLLSLWVNSLKGYNESPEIPWKLIFTCALAVGTFISYTFSLIFHFFPNPSFWMLDVLTTFFAHWPFLRASIMLFFSNFVLGISFFEIEKYANFQERWGINSVDCGLFEQDGYNICEVSSVYVYWGLCLGFLMLAEVLVTLKSRTKVIYRSSSDVDQFVMRPPRSKY</sequence>
<feature type="transmembrane region" description="Helical" evidence="1">
    <location>
        <begin position="91"/>
        <end position="110"/>
    </location>
</feature>
<evidence type="ECO:0000256" key="1">
    <source>
        <dbReference type="SAM" id="Phobius"/>
    </source>
</evidence>
<dbReference type="EMBL" id="JAABOA010001578">
    <property type="protein sequence ID" value="KAF9581273.1"/>
    <property type="molecule type" value="Genomic_DNA"/>
</dbReference>
<reference evidence="2" key="1">
    <citation type="journal article" date="2020" name="Fungal Divers.">
        <title>Resolving the Mortierellaceae phylogeny through synthesis of multi-gene phylogenetics and phylogenomics.</title>
        <authorList>
            <person name="Vandepol N."/>
            <person name="Liber J."/>
            <person name="Desiro A."/>
            <person name="Na H."/>
            <person name="Kennedy M."/>
            <person name="Barry K."/>
            <person name="Grigoriev I.V."/>
            <person name="Miller A.N."/>
            <person name="O'Donnell K."/>
            <person name="Stajich J.E."/>
            <person name="Bonito G."/>
        </authorList>
    </citation>
    <scope>NUCLEOTIDE SEQUENCE</scope>
    <source>
        <strain evidence="2">KOD1015</strain>
    </source>
</reference>
<feature type="transmembrane region" description="Helical" evidence="1">
    <location>
        <begin position="12"/>
        <end position="32"/>
    </location>
</feature>
<name>A0A9P6KDX5_9FUNG</name>
<keyword evidence="1" id="KW-0812">Transmembrane</keyword>
<organism evidence="2 3">
    <name type="scientific">Lunasporangiospora selenospora</name>
    <dbReference type="NCBI Taxonomy" id="979761"/>
    <lineage>
        <taxon>Eukaryota</taxon>
        <taxon>Fungi</taxon>
        <taxon>Fungi incertae sedis</taxon>
        <taxon>Mucoromycota</taxon>
        <taxon>Mortierellomycotina</taxon>
        <taxon>Mortierellomycetes</taxon>
        <taxon>Mortierellales</taxon>
        <taxon>Mortierellaceae</taxon>
        <taxon>Lunasporangiospora</taxon>
    </lineage>
</organism>
<dbReference type="AlphaFoldDB" id="A0A9P6KDX5"/>
<feature type="transmembrane region" description="Helical" evidence="1">
    <location>
        <begin position="44"/>
        <end position="71"/>
    </location>
</feature>
<keyword evidence="1" id="KW-0472">Membrane</keyword>
<evidence type="ECO:0000313" key="3">
    <source>
        <dbReference type="Proteomes" id="UP000780801"/>
    </source>
</evidence>
<protein>
    <submittedName>
        <fullName evidence="2">Uncharacterized protein</fullName>
    </submittedName>
</protein>